<organism evidence="4 5">
    <name type="scientific">Pseudonocardia thermophila</name>
    <dbReference type="NCBI Taxonomy" id="1848"/>
    <lineage>
        <taxon>Bacteria</taxon>
        <taxon>Bacillati</taxon>
        <taxon>Actinomycetota</taxon>
        <taxon>Actinomycetes</taxon>
        <taxon>Pseudonocardiales</taxon>
        <taxon>Pseudonocardiaceae</taxon>
        <taxon>Pseudonocardia</taxon>
    </lineage>
</organism>
<evidence type="ECO:0000256" key="2">
    <source>
        <dbReference type="PROSITE-ProRule" id="PRU01248"/>
    </source>
</evidence>
<keyword evidence="5" id="KW-1185">Reference proteome</keyword>
<dbReference type="InterPro" id="IPR010998">
    <property type="entry name" value="Integrase_recombinase_N"/>
</dbReference>
<feature type="domain" description="Core-binding (CB)" evidence="3">
    <location>
        <begin position="77"/>
        <end position="150"/>
    </location>
</feature>
<dbReference type="STRING" id="1848.SAMN05443637_110214"/>
<evidence type="ECO:0000313" key="5">
    <source>
        <dbReference type="Proteomes" id="UP000184363"/>
    </source>
</evidence>
<sequence>MDRPRGFGARRPKGTIDVLPNGAFRVRVYAGIDPVTKRRHNLGEVVPASPSARREAELIRARLVAEVAERRHPRTSATIDQLLERYLGQFYGSPNTLTLYRGYVRNHISPLLGSVRVGALDAEMLDSFYAELRRCRRHCSKRRGLIDHRTSGAHACDERCCPHECRPLGESPWVVERL</sequence>
<dbReference type="AlphaFoldDB" id="A0A1M6UPA7"/>
<protein>
    <recommendedName>
        <fullName evidence="3">Core-binding (CB) domain-containing protein</fullName>
    </recommendedName>
</protein>
<keyword evidence="1 2" id="KW-0238">DNA-binding</keyword>
<dbReference type="Proteomes" id="UP000184363">
    <property type="component" value="Unassembled WGS sequence"/>
</dbReference>
<evidence type="ECO:0000259" key="3">
    <source>
        <dbReference type="PROSITE" id="PS51900"/>
    </source>
</evidence>
<reference evidence="4 5" key="1">
    <citation type="submission" date="2016-11" db="EMBL/GenBank/DDBJ databases">
        <authorList>
            <person name="Jaros S."/>
            <person name="Januszkiewicz K."/>
            <person name="Wedrychowicz H."/>
        </authorList>
    </citation>
    <scope>NUCLEOTIDE SEQUENCE [LARGE SCALE GENOMIC DNA]</scope>
    <source>
        <strain evidence="4 5">DSM 43832</strain>
    </source>
</reference>
<proteinExistence type="predicted"/>
<dbReference type="PROSITE" id="PS51900">
    <property type="entry name" value="CB"/>
    <property type="match status" value="1"/>
</dbReference>
<evidence type="ECO:0000256" key="1">
    <source>
        <dbReference type="ARBA" id="ARBA00023125"/>
    </source>
</evidence>
<gene>
    <name evidence="4" type="ORF">SAMN05443637_110214</name>
</gene>
<dbReference type="GO" id="GO:0003677">
    <property type="term" value="F:DNA binding"/>
    <property type="evidence" value="ECO:0007669"/>
    <property type="project" value="UniProtKB-UniRule"/>
</dbReference>
<dbReference type="InterPro" id="IPR044068">
    <property type="entry name" value="CB"/>
</dbReference>
<evidence type="ECO:0000313" key="4">
    <source>
        <dbReference type="EMBL" id="SHK70998.1"/>
    </source>
</evidence>
<name>A0A1M6UPA7_PSETH</name>
<dbReference type="EMBL" id="FRAP01000010">
    <property type="protein sequence ID" value="SHK70998.1"/>
    <property type="molecule type" value="Genomic_DNA"/>
</dbReference>
<dbReference type="Gene3D" id="1.10.150.130">
    <property type="match status" value="1"/>
</dbReference>
<accession>A0A1M6UPA7</accession>